<keyword evidence="7 17" id="KW-0812">Transmembrane</keyword>
<keyword evidence="16" id="KW-0739">Sodium transport</keyword>
<dbReference type="FunFam" id="1.20.1420.30:FF:000019">
    <property type="entry name" value="Sodium/calcium exchanger NCL2"/>
    <property type="match status" value="1"/>
</dbReference>
<feature type="transmembrane region" description="Helical" evidence="17">
    <location>
        <begin position="559"/>
        <end position="578"/>
    </location>
</feature>
<evidence type="ECO:0000256" key="3">
    <source>
        <dbReference type="ARBA" id="ARBA00022448"/>
    </source>
</evidence>
<reference evidence="19 21" key="2">
    <citation type="journal article" date="2018" name="Plant J.">
        <title>The Physcomitrella patens chromosome-scale assembly reveals moss genome structure and evolution.</title>
        <authorList>
            <person name="Lang D."/>
            <person name="Ullrich K.K."/>
            <person name="Murat F."/>
            <person name="Fuchs J."/>
            <person name="Jenkins J."/>
            <person name="Haas F.B."/>
            <person name="Piednoel M."/>
            <person name="Gundlach H."/>
            <person name="Van Bel M."/>
            <person name="Meyberg R."/>
            <person name="Vives C."/>
            <person name="Morata J."/>
            <person name="Symeonidi A."/>
            <person name="Hiss M."/>
            <person name="Muchero W."/>
            <person name="Kamisugi Y."/>
            <person name="Saleh O."/>
            <person name="Blanc G."/>
            <person name="Decker E.L."/>
            <person name="van Gessel N."/>
            <person name="Grimwood J."/>
            <person name="Hayes R.D."/>
            <person name="Graham S.W."/>
            <person name="Gunter L.E."/>
            <person name="McDaniel S.F."/>
            <person name="Hoernstein S.N.W."/>
            <person name="Larsson A."/>
            <person name="Li F.W."/>
            <person name="Perroud P.F."/>
            <person name="Phillips J."/>
            <person name="Ranjan P."/>
            <person name="Rokshar D.S."/>
            <person name="Rothfels C.J."/>
            <person name="Schneider L."/>
            <person name="Shu S."/>
            <person name="Stevenson D.W."/>
            <person name="Thummler F."/>
            <person name="Tillich M."/>
            <person name="Villarreal Aguilar J.C."/>
            <person name="Widiez T."/>
            <person name="Wong G.K."/>
            <person name="Wymore A."/>
            <person name="Zhang Y."/>
            <person name="Zimmer A.D."/>
            <person name="Quatrano R.S."/>
            <person name="Mayer K.F.X."/>
            <person name="Goodstein D."/>
            <person name="Casacuberta J.M."/>
            <person name="Vandepoele K."/>
            <person name="Reski R."/>
            <person name="Cuming A.C."/>
            <person name="Tuskan G.A."/>
            <person name="Maumus F."/>
            <person name="Salse J."/>
            <person name="Schmutz J."/>
            <person name="Rensing S.A."/>
        </authorList>
    </citation>
    <scope>NUCLEOTIDE SEQUENCE [LARGE SCALE GENOMIC DNA]</scope>
    <source>
        <strain evidence="20 21">cv. Gransden 2004</strain>
    </source>
</reference>
<dbReference type="GO" id="GO:0006814">
    <property type="term" value="P:sodium ion transport"/>
    <property type="evidence" value="ECO:0007669"/>
    <property type="project" value="UniProtKB-KW"/>
</dbReference>
<dbReference type="AlphaFoldDB" id="A0A2K1IYC5"/>
<keyword evidence="8" id="KW-0479">Metal-binding</keyword>
<feature type="transmembrane region" description="Helical" evidence="17">
    <location>
        <begin position="190"/>
        <end position="207"/>
    </location>
</feature>
<evidence type="ECO:0000256" key="7">
    <source>
        <dbReference type="ARBA" id="ARBA00022692"/>
    </source>
</evidence>
<dbReference type="CDD" id="cd00051">
    <property type="entry name" value="EFh"/>
    <property type="match status" value="1"/>
</dbReference>
<evidence type="ECO:0000256" key="1">
    <source>
        <dbReference type="ARBA" id="ARBA00004651"/>
    </source>
</evidence>
<evidence type="ECO:0000313" key="20">
    <source>
        <dbReference type="EnsemblPlants" id="Pp3c19_13830V3.1"/>
    </source>
</evidence>
<name>A0A2K1IYC5_PHYPA</name>
<feature type="transmembrane region" description="Helical" evidence="17">
    <location>
        <begin position="256"/>
        <end position="276"/>
    </location>
</feature>
<dbReference type="PROSITE" id="PS50222">
    <property type="entry name" value="EF_HAND_2"/>
    <property type="match status" value="2"/>
</dbReference>
<dbReference type="InterPro" id="IPR002048">
    <property type="entry name" value="EF_hand_dom"/>
</dbReference>
<dbReference type="GO" id="GO:0006874">
    <property type="term" value="P:intracellular calcium ion homeostasis"/>
    <property type="evidence" value="ECO:0000318"/>
    <property type="project" value="GO_Central"/>
</dbReference>
<proteinExistence type="inferred from homology"/>
<keyword evidence="9" id="KW-0677">Repeat</keyword>
<keyword evidence="6" id="KW-0109">Calcium transport</keyword>
<evidence type="ECO:0000256" key="13">
    <source>
        <dbReference type="ARBA" id="ARBA00023053"/>
    </source>
</evidence>
<keyword evidence="14" id="KW-0406">Ion transport</keyword>
<evidence type="ECO:0000256" key="17">
    <source>
        <dbReference type="SAM" id="Phobius"/>
    </source>
</evidence>
<accession>A0A2K1IYC5</accession>
<dbReference type="FunCoup" id="A0A2K1IYC5">
    <property type="interactions" value="1436"/>
</dbReference>
<dbReference type="Gene3D" id="1.20.1420.30">
    <property type="entry name" value="NCX, central ion-binding region"/>
    <property type="match status" value="1"/>
</dbReference>
<keyword evidence="21" id="KW-1185">Reference proteome</keyword>
<dbReference type="InterPro" id="IPR011992">
    <property type="entry name" value="EF-hand-dom_pair"/>
</dbReference>
<evidence type="ECO:0000256" key="4">
    <source>
        <dbReference type="ARBA" id="ARBA00022449"/>
    </source>
</evidence>
<dbReference type="GO" id="GO:0005774">
    <property type="term" value="C:vacuolar membrane"/>
    <property type="evidence" value="ECO:0007669"/>
    <property type="project" value="UniProtKB-ARBA"/>
</dbReference>
<dbReference type="Pfam" id="PF13499">
    <property type="entry name" value="EF-hand_7"/>
    <property type="match status" value="1"/>
</dbReference>
<evidence type="ECO:0000256" key="16">
    <source>
        <dbReference type="ARBA" id="ARBA00023201"/>
    </source>
</evidence>
<reference evidence="20" key="3">
    <citation type="submission" date="2020-12" db="UniProtKB">
        <authorList>
            <consortium name="EnsemblPlants"/>
        </authorList>
    </citation>
    <scope>IDENTIFICATION</scope>
</reference>
<dbReference type="SMART" id="SM00054">
    <property type="entry name" value="EFh"/>
    <property type="match status" value="2"/>
</dbReference>
<evidence type="ECO:0000256" key="10">
    <source>
        <dbReference type="ARBA" id="ARBA00022837"/>
    </source>
</evidence>
<comment type="similarity">
    <text evidence="2">Belongs to the Ca(2+):cation antiporter (CaCA) (TC 2.A.19) family.</text>
</comment>
<dbReference type="GO" id="GO:0070588">
    <property type="term" value="P:calcium ion transmembrane transport"/>
    <property type="evidence" value="ECO:0000318"/>
    <property type="project" value="GO_Central"/>
</dbReference>
<feature type="transmembrane region" description="Helical" evidence="17">
    <location>
        <begin position="686"/>
        <end position="705"/>
    </location>
</feature>
<dbReference type="PANTHER" id="PTHR31503:SF36">
    <property type="entry name" value="SODIUM_CALCIUM EXCHANGER MEMBRANE REGION DOMAIN-CONTAINING PROTEIN"/>
    <property type="match status" value="1"/>
</dbReference>
<protein>
    <recommendedName>
        <fullName evidence="18">EF-hand domain-containing protein</fullName>
    </recommendedName>
</protein>
<dbReference type="EnsemblPlants" id="Pp3c19_13830V3.1">
    <property type="protein sequence ID" value="Pp3c19_13830V3.1"/>
    <property type="gene ID" value="Pp3c19_13830"/>
</dbReference>
<feature type="transmembrane region" description="Helical" evidence="17">
    <location>
        <begin position="227"/>
        <end position="249"/>
    </location>
</feature>
<dbReference type="EMBL" id="ABEU02000019">
    <property type="protein sequence ID" value="PNR34277.1"/>
    <property type="molecule type" value="Genomic_DNA"/>
</dbReference>
<dbReference type="Gramene" id="Pp3c19_13830V3.1">
    <property type="protein sequence ID" value="Pp3c19_13830V3.1"/>
    <property type="gene ID" value="Pp3c19_13830"/>
</dbReference>
<dbReference type="OrthoDB" id="26525at2759"/>
<evidence type="ECO:0000256" key="12">
    <source>
        <dbReference type="ARBA" id="ARBA00023016"/>
    </source>
</evidence>
<dbReference type="OMA" id="IFLPWIQ"/>
<evidence type="ECO:0000256" key="8">
    <source>
        <dbReference type="ARBA" id="ARBA00022723"/>
    </source>
</evidence>
<keyword evidence="12" id="KW-0346">Stress response</keyword>
<dbReference type="GO" id="GO:0015369">
    <property type="term" value="F:calcium:proton antiporter activity"/>
    <property type="evidence" value="ECO:0000318"/>
    <property type="project" value="GO_Central"/>
</dbReference>
<dbReference type="EnsemblPlants" id="Pp3c19_13830V3.4">
    <property type="protein sequence ID" value="Pp3c19_13830V3.4"/>
    <property type="gene ID" value="Pp3c19_13830"/>
</dbReference>
<dbReference type="GO" id="GO:0005886">
    <property type="term" value="C:plasma membrane"/>
    <property type="evidence" value="ECO:0007669"/>
    <property type="project" value="UniProtKB-SubCell"/>
</dbReference>
<evidence type="ECO:0000256" key="14">
    <source>
        <dbReference type="ARBA" id="ARBA00023065"/>
    </source>
</evidence>
<keyword evidence="10" id="KW-0106">Calcium</keyword>
<feature type="transmembrane region" description="Helical" evidence="17">
    <location>
        <begin position="659"/>
        <end position="679"/>
    </location>
</feature>
<dbReference type="Proteomes" id="UP000006727">
    <property type="component" value="Chromosome 19"/>
</dbReference>
<dbReference type="SUPFAM" id="SSF47473">
    <property type="entry name" value="EF-hand"/>
    <property type="match status" value="1"/>
</dbReference>
<dbReference type="GeneID" id="112272865"/>
<dbReference type="InterPro" id="IPR044880">
    <property type="entry name" value="NCX_ion-bd_dom_sf"/>
</dbReference>
<feature type="domain" description="EF-hand" evidence="18">
    <location>
        <begin position="415"/>
        <end position="450"/>
    </location>
</feature>
<evidence type="ECO:0000313" key="19">
    <source>
        <dbReference type="EMBL" id="PNR34277.1"/>
    </source>
</evidence>
<dbReference type="PaxDb" id="3218-PP1S20_290V6.1"/>
<dbReference type="Pfam" id="PF01699">
    <property type="entry name" value="Na_Ca_ex"/>
    <property type="match status" value="1"/>
</dbReference>
<evidence type="ECO:0000256" key="11">
    <source>
        <dbReference type="ARBA" id="ARBA00022989"/>
    </source>
</evidence>
<feature type="transmembrane region" description="Helical" evidence="17">
    <location>
        <begin position="631"/>
        <end position="653"/>
    </location>
</feature>
<dbReference type="KEGG" id="ppp:112272865"/>
<dbReference type="PROSITE" id="PS00018">
    <property type="entry name" value="EF_HAND_1"/>
    <property type="match status" value="1"/>
</dbReference>
<dbReference type="InterPro" id="IPR004837">
    <property type="entry name" value="NaCa_Exmemb"/>
</dbReference>
<sequence length="712" mass="76998">MLNSMALGLPAGTETWVADRSLRMIQMRRPLEFPCTQLSAWRSRSSFQGASGGGHPQKRCSWRVSSCEASPASTSLNGQTYCRRDLSTLQPQLQNPEFKNVGEGRDGHPAPSSWMRSLAIALISCAASLQLAVTDVQAHPQLDSIRTEIPTQTWTIASNSNELYQVAESGGVCEETYGVLPCSTSIGGNVFLMLAYGYLLFTAAKLISDGSELLLEVMNPGLLGGLLLPILGAFPDSILILVSGVGGSVQQAQEEVMVGVGVLAGSSVMLLTIAWAGSLLAGRCDLDGPNGTATDLTLTRPLDPFGTGVTTDEQTRVGAWIMMASTLPYLFVQLPLLPNHLIDGPKGALEGCIVASAGLLLYSAYQVASPWLQQKQIEEARLQYFRSRALQRVASYPLMSSSRSKILSQDEKHGHLVETVKNLFSSFDHNKDGKIQQEELRGLIVGIGLEEAGFVPAEDQVETWMREFDLDVDGTISEHEFLTGIKKWSKRVAQDKLSLQAQRASAVSIRDSNFWAAKSDEAKTVLELLEAEVEQSDEESGEGEGESDELDPPQIYKKAALLMLAGAAVAATFADPMVDTIGNFSAASKIPPFFVAFVVTPFASNASELVSSIIFAKRRRKRNISLTFSQVYGAITMNNTLCMAIFLALVYIRGLTWDFSSEVTVIVLCTFAVGMMGGTRSTFPSWFALPVLALYPLAIAGVAVLDNVLGWH</sequence>
<dbReference type="GO" id="GO:0005509">
    <property type="term" value="F:calcium ion binding"/>
    <property type="evidence" value="ECO:0007669"/>
    <property type="project" value="InterPro"/>
</dbReference>
<evidence type="ECO:0000256" key="5">
    <source>
        <dbReference type="ARBA" id="ARBA00022475"/>
    </source>
</evidence>
<evidence type="ECO:0000256" key="15">
    <source>
        <dbReference type="ARBA" id="ARBA00023136"/>
    </source>
</evidence>
<dbReference type="InterPro" id="IPR018247">
    <property type="entry name" value="EF_Hand_1_Ca_BS"/>
</dbReference>
<keyword evidence="5" id="KW-1003">Cell membrane</keyword>
<evidence type="ECO:0000256" key="9">
    <source>
        <dbReference type="ARBA" id="ARBA00022737"/>
    </source>
</evidence>
<keyword evidence="13" id="KW-0915">Sodium</keyword>
<evidence type="ECO:0000313" key="21">
    <source>
        <dbReference type="Proteomes" id="UP000006727"/>
    </source>
</evidence>
<dbReference type="RefSeq" id="XP_024356798.1">
    <property type="nucleotide sequence ID" value="XM_024501030.2"/>
</dbReference>
<reference evidence="19 21" key="1">
    <citation type="journal article" date="2008" name="Science">
        <title>The Physcomitrella genome reveals evolutionary insights into the conquest of land by plants.</title>
        <authorList>
            <person name="Rensing S."/>
            <person name="Lang D."/>
            <person name="Zimmer A."/>
            <person name="Terry A."/>
            <person name="Salamov A."/>
            <person name="Shapiro H."/>
            <person name="Nishiyama T."/>
            <person name="Perroud P.-F."/>
            <person name="Lindquist E."/>
            <person name="Kamisugi Y."/>
            <person name="Tanahashi T."/>
            <person name="Sakakibara K."/>
            <person name="Fujita T."/>
            <person name="Oishi K."/>
            <person name="Shin-I T."/>
            <person name="Kuroki Y."/>
            <person name="Toyoda A."/>
            <person name="Suzuki Y."/>
            <person name="Hashimoto A."/>
            <person name="Yamaguchi K."/>
            <person name="Sugano A."/>
            <person name="Kohara Y."/>
            <person name="Fujiyama A."/>
            <person name="Anterola A."/>
            <person name="Aoki S."/>
            <person name="Ashton N."/>
            <person name="Barbazuk W.B."/>
            <person name="Barker E."/>
            <person name="Bennetzen J."/>
            <person name="Bezanilla M."/>
            <person name="Blankenship R."/>
            <person name="Cho S.H."/>
            <person name="Dutcher S."/>
            <person name="Estelle M."/>
            <person name="Fawcett J.A."/>
            <person name="Gundlach H."/>
            <person name="Hanada K."/>
            <person name="Heyl A."/>
            <person name="Hicks K.A."/>
            <person name="Hugh J."/>
            <person name="Lohr M."/>
            <person name="Mayer K."/>
            <person name="Melkozernov A."/>
            <person name="Murata T."/>
            <person name="Nelson D."/>
            <person name="Pils B."/>
            <person name="Prigge M."/>
            <person name="Reiss B."/>
            <person name="Renner T."/>
            <person name="Rombauts S."/>
            <person name="Rushton P."/>
            <person name="Sanderfoot A."/>
            <person name="Schween G."/>
            <person name="Shiu S.-H."/>
            <person name="Stueber K."/>
            <person name="Theodoulou F.L."/>
            <person name="Tu H."/>
            <person name="Van de Peer Y."/>
            <person name="Verrier P.J."/>
            <person name="Waters E."/>
            <person name="Wood A."/>
            <person name="Yang L."/>
            <person name="Cove D."/>
            <person name="Cuming A."/>
            <person name="Hasebe M."/>
            <person name="Lucas S."/>
            <person name="Mishler D.B."/>
            <person name="Reski R."/>
            <person name="Grigoriev I."/>
            <person name="Quatrano R.S."/>
            <person name="Boore J.L."/>
        </authorList>
    </citation>
    <scope>NUCLEOTIDE SEQUENCE [LARGE SCALE GENOMIC DNA]</scope>
    <source>
        <strain evidence="20 21">cv. Gransden 2004</strain>
    </source>
</reference>
<feature type="transmembrane region" description="Helical" evidence="17">
    <location>
        <begin position="590"/>
        <end position="610"/>
    </location>
</feature>
<dbReference type="PANTHER" id="PTHR31503">
    <property type="entry name" value="VACUOLAR CALCIUM ION TRANSPORTER"/>
    <property type="match status" value="1"/>
</dbReference>
<keyword evidence="15 17" id="KW-0472">Membrane</keyword>
<organism evidence="19">
    <name type="scientific">Physcomitrium patens</name>
    <name type="common">Spreading-leaved earth moss</name>
    <name type="synonym">Physcomitrella patens</name>
    <dbReference type="NCBI Taxonomy" id="3218"/>
    <lineage>
        <taxon>Eukaryota</taxon>
        <taxon>Viridiplantae</taxon>
        <taxon>Streptophyta</taxon>
        <taxon>Embryophyta</taxon>
        <taxon>Bryophyta</taxon>
        <taxon>Bryophytina</taxon>
        <taxon>Bryopsida</taxon>
        <taxon>Funariidae</taxon>
        <taxon>Funariales</taxon>
        <taxon>Funariaceae</taxon>
        <taxon>Physcomitrium</taxon>
    </lineage>
</organism>
<evidence type="ECO:0000256" key="2">
    <source>
        <dbReference type="ARBA" id="ARBA00008170"/>
    </source>
</evidence>
<dbReference type="Gene3D" id="1.10.238.10">
    <property type="entry name" value="EF-hand"/>
    <property type="match status" value="1"/>
</dbReference>
<dbReference type="Gramene" id="Pp3c19_13830V3.4">
    <property type="protein sequence ID" value="Pp3c19_13830V3.4"/>
    <property type="gene ID" value="Pp3c19_13830"/>
</dbReference>
<comment type="subcellular location">
    <subcellularLocation>
        <location evidence="1">Cell membrane</location>
        <topology evidence="1">Multi-pass membrane protein</topology>
    </subcellularLocation>
</comment>
<keyword evidence="3" id="KW-0813">Transport</keyword>
<evidence type="ECO:0000256" key="6">
    <source>
        <dbReference type="ARBA" id="ARBA00022568"/>
    </source>
</evidence>
<dbReference type="InterPro" id="IPR004713">
    <property type="entry name" value="CaH_exchang"/>
</dbReference>
<evidence type="ECO:0000259" key="18">
    <source>
        <dbReference type="PROSITE" id="PS50222"/>
    </source>
</evidence>
<gene>
    <name evidence="20" type="primary">LOC112272865</name>
    <name evidence="19" type="ORF">PHYPA_024094</name>
</gene>
<keyword evidence="4" id="KW-0050">Antiport</keyword>
<feature type="domain" description="EF-hand" evidence="18">
    <location>
        <begin position="456"/>
        <end position="491"/>
    </location>
</feature>
<keyword evidence="11 17" id="KW-1133">Transmembrane helix</keyword>